<dbReference type="OrthoDB" id="90756at2759"/>
<evidence type="ECO:0000313" key="1">
    <source>
        <dbReference type="EMBL" id="CAB0043275.1"/>
    </source>
</evidence>
<accession>A0A6H5J110</accession>
<proteinExistence type="predicted"/>
<sequence>MFQMRSTRVNFFIRALRYYKCATNGCNATAQMVEEFRDMMKKFLAIAFLPPNMIWPEFERQQAEIFKFFKDKVNDGEMIYKKLVDINAFLDYFRTYWLKTVTPEGFSVFGLSKRTNNCCESFNSVLSRDWDKRPVPNDFCPISGDSSGAKTNINNKPHILCEEKLKQKVRIEMVFYEMSKTVLRTRLKSEQTFQVTSGRALAMVSCAFISYVNPMPGIPLSSLVCVLVSMVWRIGCFTWVGQLVNYMSGNCCRKLRIWLDSRRPKLVFLLGTVLRVQAREKKRNLVQLKIQTYSSSIQLICIALTANIERKARAGGWARTQMTRPERAAKSHARVPTQLAPVDIHGRIQSRGLRANPHFVSERQSEIVNLRASEPRQIHIYRQPCASGSCRRRCQQRSRLLRGHTLLASPPELSIRTRCLVPSCECGSRFCRRWQVPQLLCRLHLVSVVFASGATL</sequence>
<reference evidence="1 2" key="1">
    <citation type="submission" date="2020-02" db="EMBL/GenBank/DDBJ databases">
        <authorList>
            <person name="Ferguson B K."/>
        </authorList>
    </citation>
    <scope>NUCLEOTIDE SEQUENCE [LARGE SCALE GENOMIC DNA]</scope>
</reference>
<name>A0A6H5J110_9HYME</name>
<dbReference type="EMBL" id="CADCXV010001292">
    <property type="protein sequence ID" value="CAB0043275.1"/>
    <property type="molecule type" value="Genomic_DNA"/>
</dbReference>
<keyword evidence="2" id="KW-1185">Reference proteome</keyword>
<evidence type="ECO:0000313" key="2">
    <source>
        <dbReference type="Proteomes" id="UP000479190"/>
    </source>
</evidence>
<protein>
    <submittedName>
        <fullName evidence="1">Uncharacterized protein</fullName>
    </submittedName>
</protein>
<organism evidence="1 2">
    <name type="scientific">Trichogramma brassicae</name>
    <dbReference type="NCBI Taxonomy" id="86971"/>
    <lineage>
        <taxon>Eukaryota</taxon>
        <taxon>Metazoa</taxon>
        <taxon>Ecdysozoa</taxon>
        <taxon>Arthropoda</taxon>
        <taxon>Hexapoda</taxon>
        <taxon>Insecta</taxon>
        <taxon>Pterygota</taxon>
        <taxon>Neoptera</taxon>
        <taxon>Endopterygota</taxon>
        <taxon>Hymenoptera</taxon>
        <taxon>Apocrita</taxon>
        <taxon>Proctotrupomorpha</taxon>
        <taxon>Chalcidoidea</taxon>
        <taxon>Trichogrammatidae</taxon>
        <taxon>Trichogramma</taxon>
    </lineage>
</organism>
<dbReference type="AlphaFoldDB" id="A0A6H5J110"/>
<dbReference type="Proteomes" id="UP000479190">
    <property type="component" value="Unassembled WGS sequence"/>
</dbReference>
<gene>
    <name evidence="1" type="ORF">TBRA_LOCUS14863</name>
</gene>